<protein>
    <recommendedName>
        <fullName evidence="3">TrbI/VirB10 family protein</fullName>
    </recommendedName>
</protein>
<organism evidence="2">
    <name type="scientific">mine drainage metagenome</name>
    <dbReference type="NCBI Taxonomy" id="410659"/>
    <lineage>
        <taxon>unclassified sequences</taxon>
        <taxon>metagenomes</taxon>
        <taxon>ecological metagenomes</taxon>
    </lineage>
</organism>
<feature type="compositionally biased region" description="Low complexity" evidence="1">
    <location>
        <begin position="55"/>
        <end position="87"/>
    </location>
</feature>
<evidence type="ECO:0008006" key="3">
    <source>
        <dbReference type="Google" id="ProtNLM"/>
    </source>
</evidence>
<accession>E6QHS6</accession>
<proteinExistence type="predicted"/>
<sequence length="316" mass="32310">MTQRTVKNGTKATKWMVCGCLFLAIPAAVPALAQQASPADAYQGVSQPPSEAILASEQSAAPKAKPSAAKAVPQAATVAQTARPASAEPATDFPPPTDLAAANQAVPALSARPATPDPDGDIVHLPPARPGELTEGSVIQVRLLDRLSSAENEKGDHFKARVAQDVMQGRKVLIPVGAIIEGRVSAVSSGHFAGHGSLRLSPDTVTMPDGSRFSLRAETSGAPGTNTRINDEGAINPGPRKERDGIEYGALVGAGAATGAVFAGPVGALTGGLIGAGMVTTHIMVSHTQTTLEAGSMLQFTLTEPLDLMPSAARRK</sequence>
<evidence type="ECO:0000313" key="2">
    <source>
        <dbReference type="EMBL" id="CBI06790.1"/>
    </source>
</evidence>
<comment type="caution">
    <text evidence="2">The sequence shown here is derived from an EMBL/GenBank/DDBJ whole genome shotgun (WGS) entry which is preliminary data.</text>
</comment>
<gene>
    <name evidence="2" type="ORF">CARN6_0061</name>
</gene>
<dbReference type="InterPro" id="IPR042217">
    <property type="entry name" value="T4SS_VirB10/TrbI"/>
</dbReference>
<feature type="region of interest" description="Disordered" evidence="1">
    <location>
        <begin position="217"/>
        <end position="240"/>
    </location>
</feature>
<reference evidence="2" key="1">
    <citation type="submission" date="2009-10" db="EMBL/GenBank/DDBJ databases">
        <title>Diversity of trophic interactions inside an arsenic-rich microbial ecosystem.</title>
        <authorList>
            <person name="Bertin P.N."/>
            <person name="Heinrich-Salmeron A."/>
            <person name="Pelletier E."/>
            <person name="Goulhen-Chollet F."/>
            <person name="Arsene-Ploetze F."/>
            <person name="Gallien S."/>
            <person name="Calteau A."/>
            <person name="Vallenet D."/>
            <person name="Casiot C."/>
            <person name="Chane-Woon-Ming B."/>
            <person name="Giloteaux L."/>
            <person name="Barakat M."/>
            <person name="Bonnefoy V."/>
            <person name="Bruneel O."/>
            <person name="Chandler M."/>
            <person name="Cleiss J."/>
            <person name="Duran R."/>
            <person name="Elbaz-Poulichet F."/>
            <person name="Fonknechten N."/>
            <person name="Lauga B."/>
            <person name="Mornico D."/>
            <person name="Ortet P."/>
            <person name="Schaeffer C."/>
            <person name="Siguier P."/>
            <person name="Alexander Thil Smith A."/>
            <person name="Van Dorsselaer A."/>
            <person name="Weissenbach J."/>
            <person name="Medigue C."/>
            <person name="Le Paslier D."/>
        </authorList>
    </citation>
    <scope>NUCLEOTIDE SEQUENCE</scope>
</reference>
<feature type="region of interest" description="Disordered" evidence="1">
    <location>
        <begin position="55"/>
        <end position="133"/>
    </location>
</feature>
<evidence type="ECO:0000256" key="1">
    <source>
        <dbReference type="SAM" id="MobiDB-lite"/>
    </source>
</evidence>
<dbReference type="Gene3D" id="2.40.128.260">
    <property type="entry name" value="Type IV secretion system, VirB10/TraB/TrbI"/>
    <property type="match status" value="1"/>
</dbReference>
<dbReference type="EMBL" id="CABQ01000020">
    <property type="protein sequence ID" value="CBI06790.1"/>
    <property type="molecule type" value="Genomic_DNA"/>
</dbReference>
<name>E6QHS6_9ZZZZ</name>
<dbReference type="AlphaFoldDB" id="E6QHS6"/>